<dbReference type="GO" id="GO:0004314">
    <property type="term" value="F:[acyl-carrier-protein] S-malonyltransferase activity"/>
    <property type="evidence" value="ECO:0007669"/>
    <property type="project" value="UniProtKB-EC"/>
</dbReference>
<dbReference type="InterPro" id="IPR016036">
    <property type="entry name" value="Malonyl_transacylase_ACP-bd"/>
</dbReference>
<evidence type="ECO:0000256" key="4">
    <source>
        <dbReference type="ARBA" id="ARBA00023315"/>
    </source>
</evidence>
<dbReference type="Proteomes" id="UP000001296">
    <property type="component" value="Chromosome"/>
</dbReference>
<dbReference type="KEGG" id="sta:STHERM_c21550"/>
<dbReference type="SUPFAM" id="SSF52151">
    <property type="entry name" value="FabD/lysophospholipase-like"/>
    <property type="match status" value="1"/>
</dbReference>
<dbReference type="InterPro" id="IPR016035">
    <property type="entry name" value="Acyl_Trfase/lysoPLipase"/>
</dbReference>
<dbReference type="HOGENOM" id="CLU_030558_0_1_12"/>
<feature type="domain" description="Malonyl-CoA:ACP transacylase (MAT)" evidence="8">
    <location>
        <begin position="6"/>
        <end position="304"/>
    </location>
</feature>
<comment type="catalytic activity">
    <reaction evidence="5 6">
        <text>holo-[ACP] + malonyl-CoA = malonyl-[ACP] + CoA</text>
        <dbReference type="Rhea" id="RHEA:41792"/>
        <dbReference type="Rhea" id="RHEA-COMP:9623"/>
        <dbReference type="Rhea" id="RHEA-COMP:9685"/>
        <dbReference type="ChEBI" id="CHEBI:57287"/>
        <dbReference type="ChEBI" id="CHEBI:57384"/>
        <dbReference type="ChEBI" id="CHEBI:64479"/>
        <dbReference type="ChEBI" id="CHEBI:78449"/>
        <dbReference type="EC" id="2.3.1.39"/>
    </reaction>
</comment>
<comment type="similarity">
    <text evidence="6">Belongs to the fabD family.</text>
</comment>
<feature type="active site" evidence="7">
    <location>
        <position position="90"/>
    </location>
</feature>
<dbReference type="RefSeq" id="WP_013314922.1">
    <property type="nucleotide sequence ID" value="NC_014484.1"/>
</dbReference>
<dbReference type="Gene3D" id="3.30.70.250">
    <property type="entry name" value="Malonyl-CoA ACP transacylase, ACP-binding"/>
    <property type="match status" value="1"/>
</dbReference>
<gene>
    <name evidence="9" type="ordered locus">STHERM_c21550</name>
</gene>
<evidence type="ECO:0000256" key="2">
    <source>
        <dbReference type="ARBA" id="ARBA00018953"/>
    </source>
</evidence>
<evidence type="ECO:0000313" key="9">
    <source>
        <dbReference type="EMBL" id="ADN03084.1"/>
    </source>
</evidence>
<dbReference type="eggNOG" id="COG0331">
    <property type="taxonomic scope" value="Bacteria"/>
</dbReference>
<feature type="active site" evidence="7">
    <location>
        <position position="203"/>
    </location>
</feature>
<organism evidence="9 10">
    <name type="scientific">Winmispira thermophila (strain ATCC 49972 / DSM 6192 / RI 19.B1)</name>
    <name type="common">Spirochaeta thermophila</name>
    <dbReference type="NCBI Taxonomy" id="665571"/>
    <lineage>
        <taxon>Bacteria</taxon>
        <taxon>Pseudomonadati</taxon>
        <taxon>Spirochaetota</taxon>
        <taxon>Spirochaetia</taxon>
        <taxon>Winmispirales</taxon>
        <taxon>Winmispiraceae</taxon>
        <taxon>Winmispira</taxon>
    </lineage>
</organism>
<sequence length="310" mass="33409">MTYAFLFPGQGAQYSGMGRDLYEASQNVRDLFALAEDVTGRDLTRLIFEGSEEELKRTDNTQIAVTLVNLAAAAYLKEKGIEASVCAGFSLGEYAALVEAGILTPEQVFPIVVKRGECMERASRAWDERGGKTGMSAILGLPQGKVEEVLEGAGIPDVYIANYNSPVQVVLSGTEEGLTKAEEVCKAAGARRAVRLRVSGPFHSPLLKEAQEEFADFLAGYSFADPVKKVYSNVTARPLTSGEEAKRMAVAQITSPVRWTEEEQALLEEGVQRALEVGPGTVLCGLWKALSAEVPCLPAGTREQIEKITG</sequence>
<evidence type="ECO:0000256" key="3">
    <source>
        <dbReference type="ARBA" id="ARBA00022679"/>
    </source>
</evidence>
<name>E0RRA7_WINT6</name>
<dbReference type="EMBL" id="CP001698">
    <property type="protein sequence ID" value="ADN03084.1"/>
    <property type="molecule type" value="Genomic_DNA"/>
</dbReference>
<dbReference type="Pfam" id="PF00698">
    <property type="entry name" value="Acyl_transf_1"/>
    <property type="match status" value="1"/>
</dbReference>
<dbReference type="InterPro" id="IPR050858">
    <property type="entry name" value="Mal-CoA-ACP_Trans/PKS_FabD"/>
</dbReference>
<keyword evidence="3 6" id="KW-0808">Transferase</keyword>
<dbReference type="InterPro" id="IPR004410">
    <property type="entry name" value="Malonyl_CoA-ACP_transAc_FabD"/>
</dbReference>
<dbReference type="PANTHER" id="PTHR42681">
    <property type="entry name" value="MALONYL-COA-ACYL CARRIER PROTEIN TRANSACYLASE, MITOCHONDRIAL"/>
    <property type="match status" value="1"/>
</dbReference>
<evidence type="ECO:0000313" key="10">
    <source>
        <dbReference type="Proteomes" id="UP000001296"/>
    </source>
</evidence>
<reference evidence="9 10" key="2">
    <citation type="journal article" date="2010" name="J. Bacteriol.">
        <title>Genome sequence of the polysaccharide-degrading, thermophilic anaerobe Spirochaeta thermophila DSM 6192.</title>
        <authorList>
            <person name="Angelov A."/>
            <person name="Liebl S."/>
            <person name="Ballschmiter M."/>
            <person name="Bomeke M."/>
            <person name="Lehmann R."/>
            <person name="Liesegang H."/>
            <person name="Daniel R."/>
            <person name="Liebl W."/>
        </authorList>
    </citation>
    <scope>NUCLEOTIDE SEQUENCE [LARGE SCALE GENOMIC DNA]</scope>
    <source>
        <strain evidence="10">ATCC 49972 / DSM 6192 / RI 19.B1</strain>
    </source>
</reference>
<dbReference type="PANTHER" id="PTHR42681:SF1">
    <property type="entry name" value="MALONYL-COA-ACYL CARRIER PROTEIN TRANSACYLASE, MITOCHONDRIAL"/>
    <property type="match status" value="1"/>
</dbReference>
<dbReference type="EC" id="2.3.1.39" evidence="1 6"/>
<evidence type="ECO:0000256" key="7">
    <source>
        <dbReference type="PIRSR" id="PIRSR000446-1"/>
    </source>
</evidence>
<dbReference type="Gene3D" id="3.40.366.10">
    <property type="entry name" value="Malonyl-Coenzyme A Acyl Carrier Protein, domain 2"/>
    <property type="match status" value="1"/>
</dbReference>
<dbReference type="PIRSF" id="PIRSF000446">
    <property type="entry name" value="Mct"/>
    <property type="match status" value="1"/>
</dbReference>
<dbReference type="InterPro" id="IPR001227">
    <property type="entry name" value="Ac_transferase_dom_sf"/>
</dbReference>
<dbReference type="InterPro" id="IPR014043">
    <property type="entry name" value="Acyl_transferase_dom"/>
</dbReference>
<dbReference type="AlphaFoldDB" id="E0RRA7"/>
<dbReference type="GO" id="GO:0005829">
    <property type="term" value="C:cytosol"/>
    <property type="evidence" value="ECO:0007669"/>
    <property type="project" value="TreeGrafter"/>
</dbReference>
<dbReference type="SMART" id="SM00827">
    <property type="entry name" value="PKS_AT"/>
    <property type="match status" value="1"/>
</dbReference>
<keyword evidence="4 6" id="KW-0012">Acyltransferase</keyword>
<dbReference type="InterPro" id="IPR024925">
    <property type="entry name" value="Malonyl_CoA-ACP_transAc"/>
</dbReference>
<dbReference type="FunFam" id="3.30.70.250:FF:000001">
    <property type="entry name" value="Malonyl CoA-acyl carrier protein transacylase"/>
    <property type="match status" value="1"/>
</dbReference>
<protein>
    <recommendedName>
        <fullName evidence="2 6">Malonyl CoA-acyl carrier protein transacylase</fullName>
        <ecNumber evidence="1 6">2.3.1.39</ecNumber>
    </recommendedName>
</protein>
<dbReference type="PaxDb" id="665571-STHERM_c21550"/>
<evidence type="ECO:0000256" key="1">
    <source>
        <dbReference type="ARBA" id="ARBA00013258"/>
    </source>
</evidence>
<dbReference type="GO" id="GO:0006633">
    <property type="term" value="P:fatty acid biosynthetic process"/>
    <property type="evidence" value="ECO:0007669"/>
    <property type="project" value="TreeGrafter"/>
</dbReference>
<evidence type="ECO:0000259" key="8">
    <source>
        <dbReference type="SMART" id="SM00827"/>
    </source>
</evidence>
<reference key="1">
    <citation type="submission" date="2009-08" db="EMBL/GenBank/DDBJ databases">
        <title>The genome sequence of Spirochaeta thermophila DSM6192.</title>
        <authorList>
            <person name="Angelov A."/>
            <person name="Mientus M."/>
            <person name="Wittenberg S."/>
            <person name="Lehmann R."/>
            <person name="Liesegang H."/>
            <person name="Daniel R."/>
            <person name="Liebl W."/>
        </authorList>
    </citation>
    <scope>NUCLEOTIDE SEQUENCE</scope>
    <source>
        <strain>DSM 6192</strain>
    </source>
</reference>
<dbReference type="SUPFAM" id="SSF55048">
    <property type="entry name" value="Probable ACP-binding domain of malonyl-CoA ACP transacylase"/>
    <property type="match status" value="1"/>
</dbReference>
<dbReference type="NCBIfam" id="TIGR00128">
    <property type="entry name" value="fabD"/>
    <property type="match status" value="1"/>
</dbReference>
<evidence type="ECO:0000256" key="6">
    <source>
        <dbReference type="PIRNR" id="PIRNR000446"/>
    </source>
</evidence>
<evidence type="ECO:0000256" key="5">
    <source>
        <dbReference type="ARBA" id="ARBA00048462"/>
    </source>
</evidence>
<accession>E0RRA7</accession>
<proteinExistence type="inferred from homology"/>